<dbReference type="InterPro" id="IPR035914">
    <property type="entry name" value="Sperma_CUB_dom_sf"/>
</dbReference>
<sequence length="592" mass="64384">MGMYAIDDPVVVIDVTCLETFEVEPITFHALTHPPSAVLREAGQWGHWNAWTSCTSTCGRGTRLRHRFCDSPPSRNGGDYCHVGREARRRRERAAASRLHQGGGCGCTLALPPGQATSITASAADCMGTAVWLLQAPEGEHVTAEVVWATLKPGAQWLKLRDGDDAVAPLLARLPSDADPSLSAPSPRRHSQLPRLRSSGTDLLLEFRSDINASMLGLTPASWGFLVTAFPSDEAPAVVGRGDLAAPTTSYGRLLAGMHIAAVVFVAMLVAAVVVLAVYHWRRYRLYKRARLIPESPYMTPPSTPSKEVVKGSSTLTLTEVISLKSLRLRTRIPVSLSIRTRGGGGGAAYASVDEDQTALGPRHSLPNSPFMTRRICTPTMLRRSSSQLGRILRKGSGNFKRKKRRFASYREYRKSLLVGDGKDLRLPPKLAKEKLNLERARRSVMSRTNSSATMRASSSASELSVNGTDTEMEYDYYDYDMDNASAVPGSLFGLDPLVLAWVPPFIPIPGEATPTNDIPLHNLNLPRELCGSPPAAEEPARPTVLPLKYLNIPNTEDGVAAMINSTPTPNNGKILNLDDIQFADESDDEAL</sequence>
<keyword evidence="2" id="KW-0812">Transmembrane</keyword>
<dbReference type="Gene3D" id="2.20.100.10">
    <property type="entry name" value="Thrombospondin type-1 (TSP1) repeat"/>
    <property type="match status" value="1"/>
</dbReference>
<dbReference type="SUPFAM" id="SSF49854">
    <property type="entry name" value="Spermadhesin, CUB domain"/>
    <property type="match status" value="1"/>
</dbReference>
<dbReference type="EMBL" id="QCYY01002372">
    <property type="protein sequence ID" value="ROT70903.1"/>
    <property type="molecule type" value="Genomic_DNA"/>
</dbReference>
<name>A0A3R7NZ58_PENVA</name>
<keyword evidence="4" id="KW-1185">Reference proteome</keyword>
<dbReference type="PROSITE" id="PS50092">
    <property type="entry name" value="TSP1"/>
    <property type="match status" value="1"/>
</dbReference>
<dbReference type="SMART" id="SM00209">
    <property type="entry name" value="TSP1"/>
    <property type="match status" value="1"/>
</dbReference>
<protein>
    <submittedName>
        <fullName evidence="3">Uncharacterized protein</fullName>
    </submittedName>
</protein>
<reference evidence="3 4" key="1">
    <citation type="submission" date="2018-04" db="EMBL/GenBank/DDBJ databases">
        <authorList>
            <person name="Zhang X."/>
            <person name="Yuan J."/>
            <person name="Li F."/>
            <person name="Xiang J."/>
        </authorList>
    </citation>
    <scope>NUCLEOTIDE SEQUENCE [LARGE SCALE GENOMIC DNA]</scope>
    <source>
        <tissue evidence="3">Muscle</tissue>
    </source>
</reference>
<evidence type="ECO:0000256" key="1">
    <source>
        <dbReference type="SAM" id="MobiDB-lite"/>
    </source>
</evidence>
<gene>
    <name evidence="3" type="ORF">C7M84_010799</name>
</gene>
<dbReference type="InterPro" id="IPR036383">
    <property type="entry name" value="TSP1_rpt_sf"/>
</dbReference>
<evidence type="ECO:0000313" key="4">
    <source>
        <dbReference type="Proteomes" id="UP000283509"/>
    </source>
</evidence>
<evidence type="ECO:0000313" key="3">
    <source>
        <dbReference type="EMBL" id="ROT70903.1"/>
    </source>
</evidence>
<proteinExistence type="predicted"/>
<feature type="compositionally biased region" description="Low complexity" evidence="1">
    <location>
        <begin position="447"/>
        <end position="462"/>
    </location>
</feature>
<keyword evidence="2" id="KW-0472">Membrane</keyword>
<feature type="region of interest" description="Disordered" evidence="1">
    <location>
        <begin position="442"/>
        <end position="466"/>
    </location>
</feature>
<feature type="transmembrane region" description="Helical" evidence="2">
    <location>
        <begin position="254"/>
        <end position="279"/>
    </location>
</feature>
<dbReference type="Pfam" id="PF00090">
    <property type="entry name" value="TSP_1"/>
    <property type="match status" value="1"/>
</dbReference>
<dbReference type="PANTHER" id="PTHR16311">
    <property type="entry name" value="THROMBOSPONDIN TYPE I DOMAIN-CONTAINING 1"/>
    <property type="match status" value="1"/>
</dbReference>
<evidence type="ECO:0000256" key="2">
    <source>
        <dbReference type="SAM" id="Phobius"/>
    </source>
</evidence>
<dbReference type="GO" id="GO:0071944">
    <property type="term" value="C:cell periphery"/>
    <property type="evidence" value="ECO:0007669"/>
    <property type="project" value="TreeGrafter"/>
</dbReference>
<dbReference type="InterPro" id="IPR038877">
    <property type="entry name" value="THSD1"/>
</dbReference>
<dbReference type="AlphaFoldDB" id="A0A3R7NZ58"/>
<dbReference type="InterPro" id="IPR000884">
    <property type="entry name" value="TSP1_rpt"/>
</dbReference>
<reference evidence="3 4" key="2">
    <citation type="submission" date="2019-01" db="EMBL/GenBank/DDBJ databases">
        <title>The decoding of complex shrimp genome reveals the adaptation for benthos swimmer, frequently molting mechanism and breeding impact on genome.</title>
        <authorList>
            <person name="Sun Y."/>
            <person name="Gao Y."/>
            <person name="Yu Y."/>
        </authorList>
    </citation>
    <scope>NUCLEOTIDE SEQUENCE [LARGE SCALE GENOMIC DNA]</scope>
    <source>
        <tissue evidence="3">Muscle</tissue>
    </source>
</reference>
<organism evidence="3 4">
    <name type="scientific">Penaeus vannamei</name>
    <name type="common">Whiteleg shrimp</name>
    <name type="synonym">Litopenaeus vannamei</name>
    <dbReference type="NCBI Taxonomy" id="6689"/>
    <lineage>
        <taxon>Eukaryota</taxon>
        <taxon>Metazoa</taxon>
        <taxon>Ecdysozoa</taxon>
        <taxon>Arthropoda</taxon>
        <taxon>Crustacea</taxon>
        <taxon>Multicrustacea</taxon>
        <taxon>Malacostraca</taxon>
        <taxon>Eumalacostraca</taxon>
        <taxon>Eucarida</taxon>
        <taxon>Decapoda</taxon>
        <taxon>Dendrobranchiata</taxon>
        <taxon>Penaeoidea</taxon>
        <taxon>Penaeidae</taxon>
        <taxon>Penaeus</taxon>
    </lineage>
</organism>
<keyword evidence="2" id="KW-1133">Transmembrane helix</keyword>
<dbReference type="Gene3D" id="2.60.120.290">
    <property type="entry name" value="Spermadhesin, CUB domain"/>
    <property type="match status" value="1"/>
</dbReference>
<dbReference type="SUPFAM" id="SSF82895">
    <property type="entry name" value="TSP-1 type 1 repeat"/>
    <property type="match status" value="1"/>
</dbReference>
<dbReference type="OrthoDB" id="6343880at2759"/>
<accession>A0A3R7NZ58</accession>
<dbReference type="Proteomes" id="UP000283509">
    <property type="component" value="Unassembled WGS sequence"/>
</dbReference>
<dbReference type="PANTHER" id="PTHR16311:SF3">
    <property type="entry name" value="THROMBOSPONDIN TYPE-1 DOMAIN-CONTAINING PROTEIN 1"/>
    <property type="match status" value="1"/>
</dbReference>
<comment type="caution">
    <text evidence="3">The sequence shown here is derived from an EMBL/GenBank/DDBJ whole genome shotgun (WGS) entry which is preliminary data.</text>
</comment>